<keyword evidence="4" id="KW-1185">Reference proteome</keyword>
<sequence>MPIAPQIIVAADGRRFRLRPIRPSDAPALMEGYETLPDRQKWFRMLHAVPHLTPELARRLCTIDPARDVCLVLEPEQGGPIVAGARLMGDGAGAAEFAVSVRGDHQGLGLGRAALRAALEAGRRMGLRRIWGEIAAQNGPMLGLARSLGFSLRPDPDEPGLVLAELRPPEQKDARDEKAASA</sequence>
<dbReference type="PROSITE" id="PS51186">
    <property type="entry name" value="GNAT"/>
    <property type="match status" value="1"/>
</dbReference>
<feature type="region of interest" description="Disordered" evidence="1">
    <location>
        <begin position="159"/>
        <end position="182"/>
    </location>
</feature>
<dbReference type="AlphaFoldDB" id="A0A1M7T2P9"/>
<dbReference type="STRING" id="1189325.SAMN04488119_10460"/>
<protein>
    <submittedName>
        <fullName evidence="3">Acetyltransferase</fullName>
    </submittedName>
</protein>
<gene>
    <name evidence="3" type="ORF">SAMN05216200_10460</name>
</gene>
<dbReference type="GO" id="GO:0016747">
    <property type="term" value="F:acyltransferase activity, transferring groups other than amino-acyl groups"/>
    <property type="evidence" value="ECO:0007669"/>
    <property type="project" value="InterPro"/>
</dbReference>
<dbReference type="InterPro" id="IPR000182">
    <property type="entry name" value="GNAT_dom"/>
</dbReference>
<evidence type="ECO:0000259" key="2">
    <source>
        <dbReference type="PROSITE" id="PS51186"/>
    </source>
</evidence>
<reference evidence="3 4" key="1">
    <citation type="submission" date="2016-12" db="EMBL/GenBank/DDBJ databases">
        <authorList>
            <person name="Song W.-J."/>
            <person name="Kurnit D.M."/>
        </authorList>
    </citation>
    <scope>NUCLEOTIDE SEQUENCE [LARGE SCALE GENOMIC DNA]</scope>
    <source>
        <strain evidence="3 4">CGMCC 1.10808</strain>
    </source>
</reference>
<accession>A0A1M7T2P9</accession>
<name>A0A1M7T2P9_9RHOB</name>
<evidence type="ECO:0000313" key="4">
    <source>
        <dbReference type="Proteomes" id="UP000184066"/>
    </source>
</evidence>
<proteinExistence type="predicted"/>
<dbReference type="Proteomes" id="UP000184066">
    <property type="component" value="Unassembled WGS sequence"/>
</dbReference>
<dbReference type="Pfam" id="PF13302">
    <property type="entry name" value="Acetyltransf_3"/>
    <property type="match status" value="1"/>
</dbReference>
<keyword evidence="3" id="KW-0808">Transferase</keyword>
<dbReference type="RefSeq" id="WP_072747035.1">
    <property type="nucleotide sequence ID" value="NZ_FOHL01000004.1"/>
</dbReference>
<dbReference type="OrthoDB" id="9807426at2"/>
<evidence type="ECO:0000256" key="1">
    <source>
        <dbReference type="SAM" id="MobiDB-lite"/>
    </source>
</evidence>
<dbReference type="Gene3D" id="3.40.630.30">
    <property type="match status" value="1"/>
</dbReference>
<dbReference type="SUPFAM" id="SSF55729">
    <property type="entry name" value="Acyl-CoA N-acyltransferases (Nat)"/>
    <property type="match status" value="1"/>
</dbReference>
<feature type="compositionally biased region" description="Basic and acidic residues" evidence="1">
    <location>
        <begin position="167"/>
        <end position="182"/>
    </location>
</feature>
<evidence type="ECO:0000313" key="3">
    <source>
        <dbReference type="EMBL" id="SHN64944.1"/>
    </source>
</evidence>
<dbReference type="InterPro" id="IPR016181">
    <property type="entry name" value="Acyl_CoA_acyltransferase"/>
</dbReference>
<dbReference type="EMBL" id="FRDL01000004">
    <property type="protein sequence ID" value="SHN64944.1"/>
    <property type="molecule type" value="Genomic_DNA"/>
</dbReference>
<feature type="domain" description="N-acetyltransferase" evidence="2">
    <location>
        <begin position="16"/>
        <end position="168"/>
    </location>
</feature>
<organism evidence="3 4">
    <name type="scientific">Oceanicella actignis</name>
    <dbReference type="NCBI Taxonomy" id="1189325"/>
    <lineage>
        <taxon>Bacteria</taxon>
        <taxon>Pseudomonadati</taxon>
        <taxon>Pseudomonadota</taxon>
        <taxon>Alphaproteobacteria</taxon>
        <taxon>Rhodobacterales</taxon>
        <taxon>Paracoccaceae</taxon>
        <taxon>Oceanicella</taxon>
    </lineage>
</organism>